<reference evidence="1 2" key="1">
    <citation type="submission" date="2016-10" db="EMBL/GenBank/DDBJ databases">
        <authorList>
            <person name="de Groot N.N."/>
        </authorList>
    </citation>
    <scope>NUCLEOTIDE SEQUENCE [LARGE SCALE GENOMIC DNA]</scope>
    <source>
        <strain evidence="1 2">CGMCC 4.5598</strain>
    </source>
</reference>
<keyword evidence="2" id="KW-1185">Reference proteome</keyword>
<evidence type="ECO:0008006" key="3">
    <source>
        <dbReference type="Google" id="ProtNLM"/>
    </source>
</evidence>
<dbReference type="SUPFAM" id="SSF46955">
    <property type="entry name" value="Putative DNA-binding domain"/>
    <property type="match status" value="1"/>
</dbReference>
<dbReference type="STRING" id="568860.SAMN05421811_12750"/>
<protein>
    <recommendedName>
        <fullName evidence="3">MerR HTH family regulatory protein</fullName>
    </recommendedName>
</protein>
<dbReference type="Proteomes" id="UP000199361">
    <property type="component" value="Unassembled WGS sequence"/>
</dbReference>
<accession>A0A1I0LU05</accession>
<name>A0A1I0LU05_9ACTN</name>
<dbReference type="AlphaFoldDB" id="A0A1I0LU05"/>
<organism evidence="1 2">
    <name type="scientific">Nonomuraea wenchangensis</name>
    <dbReference type="NCBI Taxonomy" id="568860"/>
    <lineage>
        <taxon>Bacteria</taxon>
        <taxon>Bacillati</taxon>
        <taxon>Actinomycetota</taxon>
        <taxon>Actinomycetes</taxon>
        <taxon>Streptosporangiales</taxon>
        <taxon>Streptosporangiaceae</taxon>
        <taxon>Nonomuraea</taxon>
    </lineage>
</organism>
<dbReference type="InterPro" id="IPR009061">
    <property type="entry name" value="DNA-bd_dom_put_sf"/>
</dbReference>
<sequence>MAPVTAAMAAQRLGRSPTTIRLWAHRYAARTLGRDGRQVVYDYDDLATIEWCIWAGHVVPLTPEERDELRAARRRAA</sequence>
<proteinExistence type="predicted"/>
<evidence type="ECO:0000313" key="1">
    <source>
        <dbReference type="EMBL" id="SEU46492.1"/>
    </source>
</evidence>
<dbReference type="EMBL" id="FOHX01000027">
    <property type="protein sequence ID" value="SEU46492.1"/>
    <property type="molecule type" value="Genomic_DNA"/>
</dbReference>
<evidence type="ECO:0000313" key="2">
    <source>
        <dbReference type="Proteomes" id="UP000199361"/>
    </source>
</evidence>
<gene>
    <name evidence="1" type="ORF">SAMN05421811_12750</name>
</gene>